<evidence type="ECO:0000256" key="11">
    <source>
        <dbReference type="ARBA" id="ARBA00023239"/>
    </source>
</evidence>
<dbReference type="InterPro" id="IPR020568">
    <property type="entry name" value="Ribosomal_Su5_D2-typ_SF"/>
</dbReference>
<dbReference type="GO" id="GO:0019287">
    <property type="term" value="P:isopentenyl diphosphate biosynthetic process, mevalonate pathway"/>
    <property type="evidence" value="ECO:0007669"/>
    <property type="project" value="UniProtKB-UniRule"/>
</dbReference>
<evidence type="ECO:0000313" key="17">
    <source>
        <dbReference type="Proteomes" id="UP000785679"/>
    </source>
</evidence>
<evidence type="ECO:0000256" key="5">
    <source>
        <dbReference type="ARBA" id="ARBA00022840"/>
    </source>
</evidence>
<comment type="function">
    <text evidence="13">Catalyzes the ATP dependent decarboxylation of (R)-5-diphosphomevalonate to form isopentenyl diphosphate (IPP). Functions in the mevalonate (MVA) pathway leading to isopentenyl diphosphate (IPP), a key precursor for the biosynthesis of isoprenoids and sterol synthesis.</text>
</comment>
<keyword evidence="4 12" id="KW-0547">Nucleotide-binding</keyword>
<dbReference type="GO" id="GO:0005524">
    <property type="term" value="F:ATP binding"/>
    <property type="evidence" value="ECO:0007669"/>
    <property type="project" value="UniProtKB-UniRule"/>
</dbReference>
<dbReference type="Proteomes" id="UP000785679">
    <property type="component" value="Unassembled WGS sequence"/>
</dbReference>
<evidence type="ECO:0000256" key="7">
    <source>
        <dbReference type="ARBA" id="ARBA00023011"/>
    </source>
</evidence>
<evidence type="ECO:0000256" key="4">
    <source>
        <dbReference type="ARBA" id="ARBA00022741"/>
    </source>
</evidence>
<dbReference type="NCBIfam" id="TIGR01240">
    <property type="entry name" value="mevDPdecarb"/>
    <property type="match status" value="1"/>
</dbReference>
<keyword evidence="9 13" id="KW-1207">Sterol metabolism</keyword>
<dbReference type="GO" id="GO:0006695">
    <property type="term" value="P:cholesterol biosynthetic process"/>
    <property type="evidence" value="ECO:0007669"/>
    <property type="project" value="UniProtKB-UniPathway"/>
</dbReference>
<dbReference type="UniPathway" id="UPA00063"/>
<comment type="catalytic activity">
    <reaction evidence="12 13">
        <text>(R)-5-diphosphomevalonate + ATP = isopentenyl diphosphate + ADP + phosphate + CO2</text>
        <dbReference type="Rhea" id="RHEA:23732"/>
        <dbReference type="ChEBI" id="CHEBI:16526"/>
        <dbReference type="ChEBI" id="CHEBI:30616"/>
        <dbReference type="ChEBI" id="CHEBI:43474"/>
        <dbReference type="ChEBI" id="CHEBI:57557"/>
        <dbReference type="ChEBI" id="CHEBI:128769"/>
        <dbReference type="ChEBI" id="CHEBI:456216"/>
        <dbReference type="EC" id="4.1.1.33"/>
    </reaction>
</comment>
<dbReference type="AlphaFoldDB" id="A0A8J8T932"/>
<keyword evidence="11 12" id="KW-0456">Lyase</keyword>
<evidence type="ECO:0000256" key="12">
    <source>
        <dbReference type="PIRNR" id="PIRNR015950"/>
    </source>
</evidence>
<dbReference type="InterPro" id="IPR053859">
    <property type="entry name" value="MVD-like_N"/>
</dbReference>
<evidence type="ECO:0000259" key="14">
    <source>
        <dbReference type="Pfam" id="PF18376"/>
    </source>
</evidence>
<dbReference type="InterPro" id="IPR036554">
    <property type="entry name" value="GHMP_kinase_C_sf"/>
</dbReference>
<keyword evidence="13" id="KW-0153">Cholesterol metabolism</keyword>
<keyword evidence="5 12" id="KW-0067">ATP-binding</keyword>
<protein>
    <recommendedName>
        <fullName evidence="2 12">Diphosphomevalonate decarboxylase</fullName>
        <ecNumber evidence="2 12">4.1.1.33</ecNumber>
    </recommendedName>
</protein>
<organism evidence="16 17">
    <name type="scientific">Halteria grandinella</name>
    <dbReference type="NCBI Taxonomy" id="5974"/>
    <lineage>
        <taxon>Eukaryota</taxon>
        <taxon>Sar</taxon>
        <taxon>Alveolata</taxon>
        <taxon>Ciliophora</taxon>
        <taxon>Intramacronucleata</taxon>
        <taxon>Spirotrichea</taxon>
        <taxon>Stichotrichia</taxon>
        <taxon>Sporadotrichida</taxon>
        <taxon>Halteriidae</taxon>
        <taxon>Halteria</taxon>
    </lineage>
</organism>
<keyword evidence="3 13" id="KW-0444">Lipid biosynthesis</keyword>
<dbReference type="EMBL" id="RRYP01001414">
    <property type="protein sequence ID" value="TNV85986.1"/>
    <property type="molecule type" value="Genomic_DNA"/>
</dbReference>
<dbReference type="EC" id="4.1.1.33" evidence="2 12"/>
<comment type="pathway">
    <text evidence="13">Steroid biosynthesis; cholesterol biosynthesis.</text>
</comment>
<dbReference type="OrthoDB" id="10253702at2759"/>
<dbReference type="SUPFAM" id="SSF55060">
    <property type="entry name" value="GHMP Kinase, C-terminal domain"/>
    <property type="match status" value="1"/>
</dbReference>
<gene>
    <name evidence="16" type="ORF">FGO68_gene75</name>
</gene>
<dbReference type="Pfam" id="PF22700">
    <property type="entry name" value="MVD-like_N"/>
    <property type="match status" value="1"/>
</dbReference>
<evidence type="ECO:0000313" key="16">
    <source>
        <dbReference type="EMBL" id="TNV85986.1"/>
    </source>
</evidence>
<dbReference type="InterPro" id="IPR041431">
    <property type="entry name" value="Mvd1_C"/>
</dbReference>
<dbReference type="Pfam" id="PF18376">
    <property type="entry name" value="MDD_C"/>
    <property type="match status" value="1"/>
</dbReference>
<evidence type="ECO:0000256" key="13">
    <source>
        <dbReference type="RuleBase" id="RU363086"/>
    </source>
</evidence>
<keyword evidence="13" id="KW-0152">Cholesterol biosynthesis</keyword>
<dbReference type="InterPro" id="IPR014721">
    <property type="entry name" value="Ribsml_uS5_D2-typ_fold_subgr"/>
</dbReference>
<name>A0A8J8T932_HALGN</name>
<dbReference type="SUPFAM" id="SSF54211">
    <property type="entry name" value="Ribosomal protein S5 domain 2-like"/>
    <property type="match status" value="1"/>
</dbReference>
<dbReference type="InterPro" id="IPR005935">
    <property type="entry name" value="Mev_decarb"/>
</dbReference>
<evidence type="ECO:0000256" key="8">
    <source>
        <dbReference type="ARBA" id="ARBA00023098"/>
    </source>
</evidence>
<comment type="similarity">
    <text evidence="1 12 13">Belongs to the diphosphomevalonate decarboxylase family.</text>
</comment>
<evidence type="ECO:0000256" key="1">
    <source>
        <dbReference type="ARBA" id="ARBA00008831"/>
    </source>
</evidence>
<proteinExistence type="inferred from homology"/>
<dbReference type="PANTHER" id="PTHR10977">
    <property type="entry name" value="DIPHOSPHOMEVALONATE DECARBOXYLASE"/>
    <property type="match status" value="1"/>
</dbReference>
<evidence type="ECO:0000256" key="3">
    <source>
        <dbReference type="ARBA" id="ARBA00022516"/>
    </source>
</evidence>
<evidence type="ECO:0000259" key="15">
    <source>
        <dbReference type="Pfam" id="PF22700"/>
    </source>
</evidence>
<keyword evidence="10 13" id="KW-0753">Steroid metabolism</keyword>
<feature type="domain" description="Diphosphomevalonate decarboxylase-like N-terminal" evidence="15">
    <location>
        <begin position="21"/>
        <end position="193"/>
    </location>
</feature>
<keyword evidence="8 12" id="KW-0443">Lipid metabolism</keyword>
<dbReference type="Gene3D" id="3.30.230.10">
    <property type="match status" value="1"/>
</dbReference>
<keyword evidence="6 13" id="KW-0752">Steroid biosynthesis</keyword>
<sequence length="385" mass="42753">MSAIPKYDRATKSLSLTATSPINIALVKYWGKVHEQLIIPANSSLSITIDQADLCSKTKVELIPTAEGAEPQLRLVLNGKEDKITSRIRSIIELMRERTQGVRAHDDQGHTLTLDASELRTHSLIITSENNFATASGLASSSSGLSCLAFVLSQLYGVSESFPDEYTKFARLGSGSACRSLYGGFVQWHRGFQAIQELTEDSAKVSDQSLARAVELSQESMEWWYNNLSILICVVNPGDAQTYQKDVPSTDGMKITLETSELMKLRLEADLAQKHIDQLTGYLEERDFPKFAELTMKESNQLHAVCLDTYPPIFYMNETSRQIIKTATKLNGQGNIVAYSIDAGFHVFLFTLKENQVKVHEAMSVLPGIDQIIITRIGREGVKLI</sequence>
<evidence type="ECO:0000256" key="2">
    <source>
        <dbReference type="ARBA" id="ARBA00012296"/>
    </source>
</evidence>
<evidence type="ECO:0000256" key="9">
    <source>
        <dbReference type="ARBA" id="ARBA00023166"/>
    </source>
</evidence>
<dbReference type="GO" id="GO:0004163">
    <property type="term" value="F:diphosphomevalonate decarboxylase activity"/>
    <property type="evidence" value="ECO:0007669"/>
    <property type="project" value="UniProtKB-UniRule"/>
</dbReference>
<dbReference type="Gene3D" id="3.30.70.890">
    <property type="entry name" value="GHMP kinase, C-terminal domain"/>
    <property type="match status" value="1"/>
</dbReference>
<reference evidence="16" key="1">
    <citation type="submission" date="2019-06" db="EMBL/GenBank/DDBJ databases">
        <authorList>
            <person name="Zheng W."/>
        </authorList>
    </citation>
    <scope>NUCLEOTIDE SEQUENCE</scope>
    <source>
        <strain evidence="16">QDHG01</strain>
    </source>
</reference>
<dbReference type="GO" id="GO:0005829">
    <property type="term" value="C:cytosol"/>
    <property type="evidence" value="ECO:0007669"/>
    <property type="project" value="InterPro"/>
</dbReference>
<dbReference type="PANTHER" id="PTHR10977:SF3">
    <property type="entry name" value="DIPHOSPHOMEVALONATE DECARBOXYLASE"/>
    <property type="match status" value="1"/>
</dbReference>
<keyword evidence="7 13" id="KW-0756">Sterol biosynthesis</keyword>
<keyword evidence="17" id="KW-1185">Reference proteome</keyword>
<evidence type="ECO:0000256" key="6">
    <source>
        <dbReference type="ARBA" id="ARBA00022955"/>
    </source>
</evidence>
<feature type="domain" description="Mvd1 C-terminal" evidence="14">
    <location>
        <begin position="230"/>
        <end position="364"/>
    </location>
</feature>
<evidence type="ECO:0000256" key="10">
    <source>
        <dbReference type="ARBA" id="ARBA00023221"/>
    </source>
</evidence>
<dbReference type="PIRSF" id="PIRSF015950">
    <property type="entry name" value="Mev_P_decrbx"/>
    <property type="match status" value="1"/>
</dbReference>
<accession>A0A8J8T932</accession>
<comment type="caution">
    <text evidence="16">The sequence shown here is derived from an EMBL/GenBank/DDBJ whole genome shotgun (WGS) entry which is preliminary data.</text>
</comment>
<dbReference type="InterPro" id="IPR029765">
    <property type="entry name" value="Mev_diP_decarb"/>
</dbReference>